<proteinExistence type="predicted"/>
<dbReference type="PROSITE" id="PS51787">
    <property type="entry name" value="LON_N"/>
    <property type="match status" value="1"/>
</dbReference>
<evidence type="ECO:0000313" key="3">
    <source>
        <dbReference type="Proteomes" id="UP000235881"/>
    </source>
</evidence>
<keyword evidence="3" id="KW-1185">Reference proteome</keyword>
<accession>A0A8E2QFJ7</accession>
<dbReference type="InterPro" id="IPR046336">
    <property type="entry name" value="Lon_prtase_N_sf"/>
</dbReference>
<dbReference type="RefSeq" id="WP_102827872.1">
    <property type="nucleotide sequence ID" value="NZ_CP065721.1"/>
</dbReference>
<dbReference type="InterPro" id="IPR003111">
    <property type="entry name" value="Lon_prtase_N"/>
</dbReference>
<keyword evidence="2" id="KW-0378">Hydrolase</keyword>
<protein>
    <submittedName>
        <fullName evidence="2">ATP-dependent protease</fullName>
    </submittedName>
</protein>
<dbReference type="PANTHER" id="PTHR46732:SF8">
    <property type="entry name" value="ATP-DEPENDENT PROTEASE LA (LON) DOMAIN PROTEIN"/>
    <property type="match status" value="1"/>
</dbReference>
<organism evidence="2 3">
    <name type="scientific">Stutzerimonas degradans</name>
    <dbReference type="NCBI Taxonomy" id="2968968"/>
    <lineage>
        <taxon>Bacteria</taxon>
        <taxon>Pseudomonadati</taxon>
        <taxon>Pseudomonadota</taxon>
        <taxon>Gammaproteobacteria</taxon>
        <taxon>Pseudomonadales</taxon>
        <taxon>Pseudomonadaceae</taxon>
        <taxon>Stutzerimonas</taxon>
    </lineage>
</organism>
<dbReference type="SMART" id="SM00464">
    <property type="entry name" value="LON"/>
    <property type="match status" value="1"/>
</dbReference>
<name>A0A8E2QFJ7_9GAMM</name>
<dbReference type="SUPFAM" id="SSF88697">
    <property type="entry name" value="PUA domain-like"/>
    <property type="match status" value="1"/>
</dbReference>
<evidence type="ECO:0000313" key="2">
    <source>
        <dbReference type="EMBL" id="PNF77134.1"/>
    </source>
</evidence>
<dbReference type="AlphaFoldDB" id="A0A8E2QFJ7"/>
<dbReference type="InterPro" id="IPR015947">
    <property type="entry name" value="PUA-like_sf"/>
</dbReference>
<dbReference type="GO" id="GO:0008233">
    <property type="term" value="F:peptidase activity"/>
    <property type="evidence" value="ECO:0007669"/>
    <property type="project" value="UniProtKB-KW"/>
</dbReference>
<dbReference type="EMBL" id="POUK01000002">
    <property type="protein sequence ID" value="PNF77134.1"/>
    <property type="molecule type" value="Genomic_DNA"/>
</dbReference>
<dbReference type="Pfam" id="PF02190">
    <property type="entry name" value="LON_substr_bdg"/>
    <property type="match status" value="1"/>
</dbReference>
<evidence type="ECO:0000259" key="1">
    <source>
        <dbReference type="PROSITE" id="PS51787"/>
    </source>
</evidence>
<sequence length="196" mass="21373">MKLPLFPLDTVLFSGCTLDLQVFEPRYLDMLSGCLKAGHGFGVVHILEGSEVGPAPAAFARIGCEALIRDWQQQPNGLLGIRVEGGRRFCVESSEVQRDQLSIADVRWLDELAERPLDDSHADLLVLLQALGRHPMVENLGMGGTPAGQRDLAAQLAYLLPFQPQQKLDLLALDAPQAQLELIQSLLEALQGELVG</sequence>
<dbReference type="GO" id="GO:0006508">
    <property type="term" value="P:proteolysis"/>
    <property type="evidence" value="ECO:0007669"/>
    <property type="project" value="UniProtKB-KW"/>
</dbReference>
<comment type="caution">
    <text evidence="2">The sequence shown here is derived from an EMBL/GenBank/DDBJ whole genome shotgun (WGS) entry which is preliminary data.</text>
</comment>
<gene>
    <name evidence="2" type="ORF">CXK95_05460</name>
</gene>
<dbReference type="Gene3D" id="2.30.130.40">
    <property type="entry name" value="LON domain-like"/>
    <property type="match status" value="1"/>
</dbReference>
<feature type="domain" description="Lon N-terminal" evidence="1">
    <location>
        <begin position="1"/>
        <end position="191"/>
    </location>
</feature>
<keyword evidence="2" id="KW-0645">Protease</keyword>
<reference evidence="2 3" key="1">
    <citation type="submission" date="2018-01" db="EMBL/GenBank/DDBJ databases">
        <title>Denitrification phenotypes of diverse strains of Pseudomonas stutzeri.</title>
        <authorList>
            <person name="Milligan D.A."/>
            <person name="Bergaust L."/>
            <person name="Bakken L.R."/>
            <person name="Frostegard A."/>
        </authorList>
    </citation>
    <scope>NUCLEOTIDE SEQUENCE [LARGE SCALE GENOMIC DNA]</scope>
    <source>
        <strain evidence="2 3">DSM 50238</strain>
    </source>
</reference>
<dbReference type="Proteomes" id="UP000235881">
    <property type="component" value="Unassembled WGS sequence"/>
</dbReference>
<dbReference type="PANTHER" id="PTHR46732">
    <property type="entry name" value="ATP-DEPENDENT PROTEASE LA (LON) DOMAIN PROTEIN"/>
    <property type="match status" value="1"/>
</dbReference>